<organism evidence="1 2">
    <name type="scientific">Mucilaginibacter jinjuensis</name>
    <dbReference type="NCBI Taxonomy" id="1176721"/>
    <lineage>
        <taxon>Bacteria</taxon>
        <taxon>Pseudomonadati</taxon>
        <taxon>Bacteroidota</taxon>
        <taxon>Sphingobacteriia</taxon>
        <taxon>Sphingobacteriales</taxon>
        <taxon>Sphingobacteriaceae</taxon>
        <taxon>Mucilaginibacter</taxon>
    </lineage>
</organism>
<keyword evidence="2" id="KW-1185">Reference proteome</keyword>
<protein>
    <submittedName>
        <fullName evidence="1">AlwI family type II restriction endonuclease</fullName>
        <ecNumber evidence="1">3.1.21.-</ecNumber>
    </submittedName>
</protein>
<accession>A0ABY7TD31</accession>
<keyword evidence="1" id="KW-0255">Endonuclease</keyword>
<evidence type="ECO:0000313" key="1">
    <source>
        <dbReference type="EMBL" id="WCT14420.1"/>
    </source>
</evidence>
<dbReference type="GO" id="GO:0016787">
    <property type="term" value="F:hydrolase activity"/>
    <property type="evidence" value="ECO:0007669"/>
    <property type="project" value="UniProtKB-KW"/>
</dbReference>
<name>A0ABY7TD31_9SPHI</name>
<dbReference type="EMBL" id="CP117167">
    <property type="protein sequence ID" value="WCT14420.1"/>
    <property type="molecule type" value="Genomic_DNA"/>
</dbReference>
<proteinExistence type="predicted"/>
<dbReference type="EC" id="3.1.21.-" evidence="1"/>
<keyword evidence="1" id="KW-0540">Nuclease</keyword>
<dbReference type="Pfam" id="PF09491">
    <property type="entry name" value="RE_AlwI"/>
    <property type="match status" value="1"/>
</dbReference>
<reference evidence="1 2" key="1">
    <citation type="submission" date="2023-02" db="EMBL/GenBank/DDBJ databases">
        <title>Genome sequence of Mucilaginibacter jinjuensis strain KACC 16571.</title>
        <authorList>
            <person name="Kim S."/>
            <person name="Heo J."/>
            <person name="Kwon S.-W."/>
        </authorList>
    </citation>
    <scope>NUCLEOTIDE SEQUENCE [LARGE SCALE GENOMIC DNA]</scope>
    <source>
        <strain evidence="1 2">KACC 16571</strain>
    </source>
</reference>
<evidence type="ECO:0000313" key="2">
    <source>
        <dbReference type="Proteomes" id="UP001216139"/>
    </source>
</evidence>
<dbReference type="Gene3D" id="3.40.91.50">
    <property type="match status" value="1"/>
</dbReference>
<dbReference type="CDD" id="cd22316">
    <property type="entry name" value="BspD6I-like"/>
    <property type="match status" value="1"/>
</dbReference>
<dbReference type="RefSeq" id="WP_273632919.1">
    <property type="nucleotide sequence ID" value="NZ_CP117167.1"/>
</dbReference>
<gene>
    <name evidence="1" type="ORF">PQO05_10800</name>
</gene>
<keyword evidence="1" id="KW-0378">Hydrolase</keyword>
<dbReference type="Proteomes" id="UP001216139">
    <property type="component" value="Chromosome"/>
</dbReference>
<dbReference type="InterPro" id="IPR018573">
    <property type="entry name" value="Restrct_endonuc_II_AlwI"/>
</dbReference>
<sequence>MARIDSKVIFLTTSPRTPSKMIPEIQLLSEHFSGLRWNTDNQRAFMDLLKEENFFNGEGANDPAFSARDRINRGPKSLGFVILSPVIALTPAGRELIDAPRKEEIFLRQLLKFQVPSPFHRPTANSAEFWVKPYLEIFRLVRHFGSLKFDELVMFGLQLVDYRQFDQIVSKIDAFRIAKAQNEGNYRRFKAEYLDAELRLIYENDIIAGNTRTRETEDASISKFLKTKASNMRDYADACVRYLRATGLVNISHLGKSISIVPEKTAEVDYFLANTDRNPVFIDNEASYTIYLGNTQLPLLLTDNRELLLERLAAEFPEIAIPLGVNLPELKELLSNARESRKEQFISEQVSAIKDYRLFDDINTTFSQILDNDLYDTPLMLEWNTWRAMTMLDGGNIKANLKFDDFGQPMSTAQGNMADIQCDYEEFGLTVEVTMQSGQRQYETEGESVTRHLAKYKRENNKPAYCLFIAPNINESVIAHFYGLHKLHIAYYGGTSTIVPLPLRVFLKMIEDSHNAAYVPEPRHIQRFFEHSNELAAATNSEVEWYTGITEAALNWLFQDRQNIS</sequence>
<dbReference type="GO" id="GO:0004519">
    <property type="term" value="F:endonuclease activity"/>
    <property type="evidence" value="ECO:0007669"/>
    <property type="project" value="UniProtKB-KW"/>
</dbReference>